<evidence type="ECO:0000313" key="2">
    <source>
        <dbReference type="EMBL" id="KAJ1082659.1"/>
    </source>
</evidence>
<name>A0AAV7KVT7_PLEWA</name>
<evidence type="ECO:0000313" key="3">
    <source>
        <dbReference type="Proteomes" id="UP001066276"/>
    </source>
</evidence>
<dbReference type="AlphaFoldDB" id="A0AAV7KVT7"/>
<evidence type="ECO:0000256" key="1">
    <source>
        <dbReference type="SAM" id="MobiDB-lite"/>
    </source>
</evidence>
<reference evidence="2" key="1">
    <citation type="journal article" date="2022" name="bioRxiv">
        <title>Sequencing and chromosome-scale assembly of the giantPleurodeles waltlgenome.</title>
        <authorList>
            <person name="Brown T."/>
            <person name="Elewa A."/>
            <person name="Iarovenko S."/>
            <person name="Subramanian E."/>
            <person name="Araus A.J."/>
            <person name="Petzold A."/>
            <person name="Susuki M."/>
            <person name="Suzuki K.-i.T."/>
            <person name="Hayashi T."/>
            <person name="Toyoda A."/>
            <person name="Oliveira C."/>
            <person name="Osipova E."/>
            <person name="Leigh N.D."/>
            <person name="Simon A."/>
            <person name="Yun M.H."/>
        </authorList>
    </citation>
    <scope>NUCLEOTIDE SEQUENCE</scope>
    <source>
        <strain evidence="2">20211129_DDA</strain>
        <tissue evidence="2">Liver</tissue>
    </source>
</reference>
<accession>A0AAV7KVT7</accession>
<protein>
    <submittedName>
        <fullName evidence="2">Uncharacterized protein</fullName>
    </submittedName>
</protein>
<dbReference type="EMBL" id="JANPWB010000016">
    <property type="protein sequence ID" value="KAJ1082659.1"/>
    <property type="molecule type" value="Genomic_DNA"/>
</dbReference>
<dbReference type="Proteomes" id="UP001066276">
    <property type="component" value="Chromosome 12"/>
</dbReference>
<comment type="caution">
    <text evidence="2">The sequence shown here is derived from an EMBL/GenBank/DDBJ whole genome shotgun (WGS) entry which is preliminary data.</text>
</comment>
<gene>
    <name evidence="2" type="ORF">NDU88_002824</name>
</gene>
<feature type="region of interest" description="Disordered" evidence="1">
    <location>
        <begin position="1"/>
        <end position="29"/>
    </location>
</feature>
<proteinExistence type="predicted"/>
<sequence length="92" mass="9963">MHAPPVTPQGLQKHHRAKARKKAPAHSSKMNLLDLEHIIEDCRQALKDAAHLSADPGATNDEEDPHIFSSEDESISSKDPSGNSETPPPVTP</sequence>
<keyword evidence="3" id="KW-1185">Reference proteome</keyword>
<organism evidence="2 3">
    <name type="scientific">Pleurodeles waltl</name>
    <name type="common">Iberian ribbed newt</name>
    <dbReference type="NCBI Taxonomy" id="8319"/>
    <lineage>
        <taxon>Eukaryota</taxon>
        <taxon>Metazoa</taxon>
        <taxon>Chordata</taxon>
        <taxon>Craniata</taxon>
        <taxon>Vertebrata</taxon>
        <taxon>Euteleostomi</taxon>
        <taxon>Amphibia</taxon>
        <taxon>Batrachia</taxon>
        <taxon>Caudata</taxon>
        <taxon>Salamandroidea</taxon>
        <taxon>Salamandridae</taxon>
        <taxon>Pleurodelinae</taxon>
        <taxon>Pleurodeles</taxon>
    </lineage>
</organism>
<feature type="region of interest" description="Disordered" evidence="1">
    <location>
        <begin position="50"/>
        <end position="92"/>
    </location>
</feature>
<feature type="compositionally biased region" description="Basic residues" evidence="1">
    <location>
        <begin position="12"/>
        <end position="24"/>
    </location>
</feature>
<feature type="compositionally biased region" description="Acidic residues" evidence="1">
    <location>
        <begin position="60"/>
        <end position="74"/>
    </location>
</feature>